<dbReference type="PANTHER" id="PTHR12997">
    <property type="entry name" value="TYPE I INOSITOL-1,4,5-TRISPHOSPHATE 5-PHOSPHATASE"/>
    <property type="match status" value="1"/>
</dbReference>
<dbReference type="EC" id="3.1.3.56" evidence="1"/>
<dbReference type="GO" id="GO:0004445">
    <property type="term" value="F:inositol-polyphosphate 5-phosphatase activity"/>
    <property type="evidence" value="ECO:0007669"/>
    <property type="project" value="UniProtKB-EC"/>
</dbReference>
<dbReference type="SMART" id="SM00128">
    <property type="entry name" value="IPPc"/>
    <property type="match status" value="1"/>
</dbReference>
<sequence>MACESSTRVLLVTANIGSIFENPSVMLKIWTEEFLNTVSRLDPYFIALHCQEVGGKNYEESMKHVNFFVSLLMTSKELRIFNRAQVFLDEEFTSAENFTALGNFYFIHEAIKEASLWDFNEQEFLPVTEKTIYSGNIEHVSTKEKSKFPQEFFPECKWSRKGFLRTRWKLNGSVFDLINIHLFHDASNFTAMQSHSSVYSVMRQKALEYTLERFRNYDFGFAPFFLFGDFNFRTDTKAVIMKIVEGLDMVKDDVDKDNLVFQYTDNSKEVIFTLRKKEFRHLDHQNTFMSKSGSWLKDFDHELKSFEEQLFEFPIHFQPSYPFEENEHEGMNYMQTRCPAWCDRVVLSTGAKLLINEKAFEEDNFGEVEYDLIGKKTCMGDHKPVYLKCDIMNNAGIVDRVDCACKLNRVPPETQNPLHALLGDHLCVDSNEFCIPVVDTIIPDNTVLGEVKIPPAPSTSTDDSELDIVSIKQNYTESHCKTHKPFACGILRKKISDKHGTHKSIFPVSNCICKTHKWKFPTIMQKAWKHNRRMRLKSIPSFNNMPLQRYQSHHSSSDEDWFEEIADDETNNCDDKKNKCNSNSNKTLTNADNCPINFDNQSDQVETNKFKWCSSFAFKKFCEKRPLTETKIARRDPTTSCRII</sequence>
<dbReference type="Pfam" id="PF22669">
    <property type="entry name" value="Exo_endo_phos2"/>
    <property type="match status" value="1"/>
</dbReference>
<dbReference type="KEGG" id="api:100164713"/>
<organism evidence="5 6">
    <name type="scientific">Acyrthosiphon pisum</name>
    <name type="common">Pea aphid</name>
    <dbReference type="NCBI Taxonomy" id="7029"/>
    <lineage>
        <taxon>Eukaryota</taxon>
        <taxon>Metazoa</taxon>
        <taxon>Ecdysozoa</taxon>
        <taxon>Arthropoda</taxon>
        <taxon>Hexapoda</taxon>
        <taxon>Insecta</taxon>
        <taxon>Pterygota</taxon>
        <taxon>Neoptera</taxon>
        <taxon>Paraneoptera</taxon>
        <taxon>Hemiptera</taxon>
        <taxon>Sternorrhyncha</taxon>
        <taxon>Aphidomorpha</taxon>
        <taxon>Aphidoidea</taxon>
        <taxon>Aphididae</taxon>
        <taxon>Macrosiphini</taxon>
        <taxon>Acyrthosiphon</taxon>
    </lineage>
</organism>
<dbReference type="Proteomes" id="UP000007819">
    <property type="component" value="Chromosome A2"/>
</dbReference>
<dbReference type="RefSeq" id="XP_008185337.1">
    <property type="nucleotide sequence ID" value="XM_008187115.2"/>
</dbReference>
<comment type="similarity">
    <text evidence="3">Belongs to the inositol 1,4,5-trisphosphate 5-phosphatase type I family.</text>
</comment>
<dbReference type="InterPro" id="IPR036691">
    <property type="entry name" value="Endo/exonu/phosph_ase_sf"/>
</dbReference>
<dbReference type="GO" id="GO:0046856">
    <property type="term" value="P:phosphatidylinositol dephosphorylation"/>
    <property type="evidence" value="ECO:0007669"/>
    <property type="project" value="InterPro"/>
</dbReference>
<evidence type="ECO:0000313" key="6">
    <source>
        <dbReference type="Proteomes" id="UP000007819"/>
    </source>
</evidence>
<evidence type="ECO:0000256" key="1">
    <source>
        <dbReference type="ARBA" id="ARBA00012997"/>
    </source>
</evidence>
<keyword evidence="2" id="KW-0378">Hydrolase</keyword>
<feature type="domain" description="Inositol polyphosphate-related phosphatase" evidence="4">
    <location>
        <begin position="5"/>
        <end position="397"/>
    </location>
</feature>
<evidence type="ECO:0000256" key="2">
    <source>
        <dbReference type="ARBA" id="ARBA00022801"/>
    </source>
</evidence>
<evidence type="ECO:0000256" key="3">
    <source>
        <dbReference type="ARBA" id="ARBA00023599"/>
    </source>
</evidence>
<evidence type="ECO:0000313" key="5">
    <source>
        <dbReference type="EnsemblMetazoa" id="XP_008185337.1"/>
    </source>
</evidence>
<dbReference type="SUPFAM" id="SSF56219">
    <property type="entry name" value="DNase I-like"/>
    <property type="match status" value="1"/>
</dbReference>
<dbReference type="EnsemblMetazoa" id="XM_008187115.3">
    <property type="protein sequence ID" value="XP_008185337.1"/>
    <property type="gene ID" value="LOC100164713"/>
</dbReference>
<dbReference type="InterPro" id="IPR000300">
    <property type="entry name" value="IPPc"/>
</dbReference>
<keyword evidence="6" id="KW-1185">Reference proteome</keyword>
<protein>
    <recommendedName>
        <fullName evidence="1">inositol-polyphosphate 5-phosphatase</fullName>
        <ecNumber evidence="1">3.1.3.56</ecNumber>
    </recommendedName>
</protein>
<dbReference type="AlphaFoldDB" id="A0A8R2B794"/>
<evidence type="ECO:0000259" key="4">
    <source>
        <dbReference type="SMART" id="SM00128"/>
    </source>
</evidence>
<name>A0A8R2B794_ACYPI</name>
<dbReference type="InterPro" id="IPR039737">
    <property type="entry name" value="INPP5A"/>
</dbReference>
<accession>A0A8R2B794</accession>
<dbReference type="PANTHER" id="PTHR12997:SF2">
    <property type="entry name" value="INOSITOL POLYPHOSPHATE-5-PHOSPHATASE A"/>
    <property type="match status" value="1"/>
</dbReference>
<dbReference type="CTD" id="326119"/>
<reference evidence="6" key="1">
    <citation type="submission" date="2010-06" db="EMBL/GenBank/DDBJ databases">
        <authorList>
            <person name="Jiang H."/>
            <person name="Abraham K."/>
            <person name="Ali S."/>
            <person name="Alsbrooks S.L."/>
            <person name="Anim B.N."/>
            <person name="Anosike U.S."/>
            <person name="Attaway T."/>
            <person name="Bandaranaike D.P."/>
            <person name="Battles P.K."/>
            <person name="Bell S.N."/>
            <person name="Bell A.V."/>
            <person name="Beltran B."/>
            <person name="Bickham C."/>
            <person name="Bustamante Y."/>
            <person name="Caleb T."/>
            <person name="Canada A."/>
            <person name="Cardenas V."/>
            <person name="Carter K."/>
            <person name="Chacko J."/>
            <person name="Chandrabose M.N."/>
            <person name="Chavez D."/>
            <person name="Chavez A."/>
            <person name="Chen L."/>
            <person name="Chu H.-S."/>
            <person name="Claassen K.J."/>
            <person name="Cockrell R."/>
            <person name="Collins M."/>
            <person name="Cooper J.A."/>
            <person name="Cree A."/>
            <person name="Curry S.M."/>
            <person name="Da Y."/>
            <person name="Dao M.D."/>
            <person name="Das B."/>
            <person name="Davila M.-L."/>
            <person name="Davy-Carroll L."/>
            <person name="Denson S."/>
            <person name="Dinh H."/>
            <person name="Ebong V.E."/>
            <person name="Edwards J.R."/>
            <person name="Egan A."/>
            <person name="El-Daye J."/>
            <person name="Escobedo L."/>
            <person name="Fernandez S."/>
            <person name="Fernando P.R."/>
            <person name="Flagg N."/>
            <person name="Forbes L.D."/>
            <person name="Fowler R.G."/>
            <person name="Fu Q."/>
            <person name="Gabisi R.A."/>
            <person name="Ganer J."/>
            <person name="Garbino Pronczuk A."/>
            <person name="Garcia R.M."/>
            <person name="Garner T."/>
            <person name="Garrett T.E."/>
            <person name="Gonzalez D.A."/>
            <person name="Hamid H."/>
            <person name="Hawkins E.S."/>
            <person name="Hirani K."/>
            <person name="Hogues M.E."/>
            <person name="Hollins B."/>
            <person name="Hsiao C.-H."/>
            <person name="Jabil R."/>
            <person name="James M.L."/>
            <person name="Jhangiani S.N."/>
            <person name="Johnson B."/>
            <person name="Johnson Q."/>
            <person name="Joshi V."/>
            <person name="Kalu J.B."/>
            <person name="Kam C."/>
            <person name="Kashfia A."/>
            <person name="Keebler J."/>
            <person name="Kisamo H."/>
            <person name="Kovar C.L."/>
            <person name="Lago L.A."/>
            <person name="Lai C.-Y."/>
            <person name="Laidlaw J."/>
            <person name="Lara F."/>
            <person name="Le T.-K."/>
            <person name="Lee S.L."/>
            <person name="Legall F.H."/>
            <person name="Lemon S.J."/>
            <person name="Lewis L.R."/>
            <person name="Li B."/>
            <person name="Liu Y."/>
            <person name="Liu Y.-S."/>
            <person name="Lopez J."/>
            <person name="Lozado R.J."/>
            <person name="Lu J."/>
            <person name="Madu R.C."/>
            <person name="Maheshwari M."/>
            <person name="Maheshwari R."/>
            <person name="Malloy K."/>
            <person name="Martinez E."/>
            <person name="Mathew T."/>
            <person name="Mercado I.C."/>
            <person name="Mercado C."/>
            <person name="Meyer B."/>
            <person name="Montgomery K."/>
            <person name="Morgan M.B."/>
            <person name="Munidasa M."/>
            <person name="Nazareth L.V."/>
            <person name="Nelson J."/>
            <person name="Ng B.M."/>
            <person name="Nguyen N.B."/>
            <person name="Nguyen P.Q."/>
            <person name="Nguyen T."/>
            <person name="Obregon M."/>
            <person name="Okwuonu G.O."/>
            <person name="Onwere C.G."/>
            <person name="Orozco G."/>
            <person name="Parra A."/>
            <person name="Patel S."/>
            <person name="Patil S."/>
            <person name="Perez A."/>
            <person name="Perez Y."/>
            <person name="Pham C."/>
            <person name="Primus E.L."/>
            <person name="Pu L.-L."/>
            <person name="Puazo M."/>
            <person name="Qin X."/>
            <person name="Quiroz J.B."/>
            <person name="Reese J."/>
            <person name="Richards S."/>
            <person name="Rives C.M."/>
            <person name="Robberts R."/>
            <person name="Ruiz S.J."/>
            <person name="Ruiz M.J."/>
            <person name="Santibanez J."/>
            <person name="Schneider B.W."/>
            <person name="Sisson I."/>
            <person name="Smith M."/>
            <person name="Sodergren E."/>
            <person name="Song X.-Z."/>
            <person name="Song B.B."/>
            <person name="Summersgill H."/>
            <person name="Thelus R."/>
            <person name="Thornton R.D."/>
            <person name="Trejos Z.Y."/>
            <person name="Usmani K."/>
            <person name="Vattathil S."/>
            <person name="Villasana D."/>
            <person name="Walker D.L."/>
            <person name="Wang S."/>
            <person name="Wang K."/>
            <person name="White C.S."/>
            <person name="Williams A.C."/>
            <person name="Williamson J."/>
            <person name="Wilson K."/>
            <person name="Woghiren I.O."/>
            <person name="Woodworth J.R."/>
            <person name="Worley K.C."/>
            <person name="Wright R.A."/>
            <person name="Wu W."/>
            <person name="Young L."/>
            <person name="Zhang L."/>
            <person name="Zhang J."/>
            <person name="Zhu Y."/>
            <person name="Muzny D.M."/>
            <person name="Weinstock G."/>
            <person name="Gibbs R.A."/>
        </authorList>
    </citation>
    <scope>NUCLEOTIDE SEQUENCE [LARGE SCALE GENOMIC DNA]</scope>
    <source>
        <strain evidence="6">LSR1</strain>
    </source>
</reference>
<reference evidence="5" key="2">
    <citation type="submission" date="2022-06" db="UniProtKB">
        <authorList>
            <consortium name="EnsemblMetazoa"/>
        </authorList>
    </citation>
    <scope>IDENTIFICATION</scope>
</reference>
<dbReference type="Gene3D" id="3.60.10.10">
    <property type="entry name" value="Endonuclease/exonuclease/phosphatase"/>
    <property type="match status" value="1"/>
</dbReference>
<dbReference type="OrthoDB" id="5780965at2759"/>
<proteinExistence type="inferred from homology"/>
<dbReference type="GeneID" id="100164713"/>